<gene>
    <name evidence="9" type="ORF">HMPREF0658_1721</name>
</gene>
<dbReference type="EMBL" id="AEEI01000051">
    <property type="protein sequence ID" value="EFM01335.1"/>
    <property type="molecule type" value="Genomic_DNA"/>
</dbReference>
<dbReference type="HOGENOM" id="CLU_015553_3_2_10"/>
<dbReference type="RefSeq" id="WP_006949949.1">
    <property type="nucleotide sequence ID" value="NZ_BAJI01000009.1"/>
</dbReference>
<evidence type="ECO:0008006" key="11">
    <source>
        <dbReference type="Google" id="ProtNLM"/>
    </source>
</evidence>
<feature type="signal peptide" evidence="6">
    <location>
        <begin position="1"/>
        <end position="21"/>
    </location>
</feature>
<dbReference type="Pfam" id="PF07980">
    <property type="entry name" value="SusD_RagB"/>
    <property type="match status" value="1"/>
</dbReference>
<comment type="similarity">
    <text evidence="2">Belongs to the SusD family.</text>
</comment>
<comment type="subcellular location">
    <subcellularLocation>
        <location evidence="1">Cell outer membrane</location>
    </subcellularLocation>
</comment>
<evidence type="ECO:0000259" key="8">
    <source>
        <dbReference type="Pfam" id="PF14322"/>
    </source>
</evidence>
<evidence type="ECO:0000259" key="7">
    <source>
        <dbReference type="Pfam" id="PF07980"/>
    </source>
</evidence>
<dbReference type="InterPro" id="IPR012944">
    <property type="entry name" value="SusD_RagB_dom"/>
</dbReference>
<evidence type="ECO:0000256" key="1">
    <source>
        <dbReference type="ARBA" id="ARBA00004442"/>
    </source>
</evidence>
<dbReference type="Proteomes" id="UP000004394">
    <property type="component" value="Unassembled WGS sequence"/>
</dbReference>
<feature type="domain" description="RagB/SusD" evidence="7">
    <location>
        <begin position="413"/>
        <end position="495"/>
    </location>
</feature>
<evidence type="ECO:0000313" key="10">
    <source>
        <dbReference type="Proteomes" id="UP000004394"/>
    </source>
</evidence>
<proteinExistence type="inferred from homology"/>
<keyword evidence="5" id="KW-0998">Cell outer membrane</keyword>
<dbReference type="BioCyc" id="PMAR862515-HMP:GMOO-1746-MONOMER"/>
<accession>E0NU68</accession>
<evidence type="ECO:0000313" key="9">
    <source>
        <dbReference type="EMBL" id="EFM01335.1"/>
    </source>
</evidence>
<dbReference type="GO" id="GO:0009279">
    <property type="term" value="C:cell outer membrane"/>
    <property type="evidence" value="ECO:0007669"/>
    <property type="project" value="UniProtKB-SubCell"/>
</dbReference>
<keyword evidence="4" id="KW-0472">Membrane</keyword>
<name>E0NU68_9BACT</name>
<evidence type="ECO:0000256" key="2">
    <source>
        <dbReference type="ARBA" id="ARBA00006275"/>
    </source>
</evidence>
<feature type="domain" description="SusD-like N-terminal" evidence="8">
    <location>
        <begin position="79"/>
        <end position="219"/>
    </location>
</feature>
<dbReference type="SUPFAM" id="SSF48452">
    <property type="entry name" value="TPR-like"/>
    <property type="match status" value="1"/>
</dbReference>
<dbReference type="PROSITE" id="PS51257">
    <property type="entry name" value="PROKAR_LIPOPROTEIN"/>
    <property type="match status" value="1"/>
</dbReference>
<sequence length="540" mass="60356">MRRIFKHLYIGALLLGTTALASCASDYLDTTPTQSVNEDHVWTTTEMGQKALNGIAKIMVTQHAFYGQAFAGENVIMRLYENLPSQNYNYNYYASGWAPIHNQTFHYRADSKYDAYGWNYYYQIIGSANQIIAKIDKAQGTDAEKKFIKAAALTFRAYAYEKLIRYYCYRWQDSNNGASRGLPLRLGEETDNLAASTLAETYAQVYTDCQEAITLFTSSGLKRESGKVWMPNINVAHAVYARAALAKQDYATALAQAKLARSNYALMSNAAYASGFCKPTSEWIFGSYGASSEQLWYWAYGVQGACNGNHTTENPTGAGTIGHELIKRIPNNDARKQLFITEDKFTTIDITDAEQVDQTFGIINTDTAFLATQVDSILKVHSVEGLSKPYPNGIVYLDGHLKFWVIDQPGVSYLPFIRSSEMVLIEAEANYFLGNTADAQAALVTLNATSGRNAAYTCTKMGDDLLNEIKDYRELELWGEGFAWSDYKRWNQPVVRHSFAEGGNAHISVAITVPVEAANKWTWVYPNSETEHNKSVTMTE</sequence>
<evidence type="ECO:0000256" key="5">
    <source>
        <dbReference type="ARBA" id="ARBA00023237"/>
    </source>
</evidence>
<evidence type="ECO:0000256" key="4">
    <source>
        <dbReference type="ARBA" id="ARBA00023136"/>
    </source>
</evidence>
<dbReference type="OrthoDB" id="1100079at2"/>
<feature type="chain" id="PRO_5003138240" description="SusD family protein" evidence="6">
    <location>
        <begin position="22"/>
        <end position="540"/>
    </location>
</feature>
<keyword evidence="3 6" id="KW-0732">Signal</keyword>
<evidence type="ECO:0000256" key="3">
    <source>
        <dbReference type="ARBA" id="ARBA00022729"/>
    </source>
</evidence>
<dbReference type="STRING" id="862515.HMPREF0658_1721"/>
<dbReference type="Gene3D" id="1.25.40.390">
    <property type="match status" value="1"/>
</dbReference>
<organism evidence="9 10">
    <name type="scientific">Hoylesella marshii DSM 16973 = JCM 13450</name>
    <dbReference type="NCBI Taxonomy" id="862515"/>
    <lineage>
        <taxon>Bacteria</taxon>
        <taxon>Pseudomonadati</taxon>
        <taxon>Bacteroidota</taxon>
        <taxon>Bacteroidia</taxon>
        <taxon>Bacteroidales</taxon>
        <taxon>Prevotellaceae</taxon>
        <taxon>Hoylesella</taxon>
    </lineage>
</organism>
<dbReference type="eggNOG" id="COG1834">
    <property type="taxonomic scope" value="Bacteria"/>
</dbReference>
<dbReference type="Pfam" id="PF14322">
    <property type="entry name" value="SusD-like_3"/>
    <property type="match status" value="1"/>
</dbReference>
<evidence type="ECO:0000256" key="6">
    <source>
        <dbReference type="SAM" id="SignalP"/>
    </source>
</evidence>
<dbReference type="InterPro" id="IPR011990">
    <property type="entry name" value="TPR-like_helical_dom_sf"/>
</dbReference>
<comment type="caution">
    <text evidence="9">The sequence shown here is derived from an EMBL/GenBank/DDBJ whole genome shotgun (WGS) entry which is preliminary data.</text>
</comment>
<dbReference type="AlphaFoldDB" id="E0NU68"/>
<dbReference type="InterPro" id="IPR033985">
    <property type="entry name" value="SusD-like_N"/>
</dbReference>
<keyword evidence="10" id="KW-1185">Reference proteome</keyword>
<reference evidence="9" key="1">
    <citation type="submission" date="2010-07" db="EMBL/GenBank/DDBJ databases">
        <authorList>
            <person name="Muzny D."/>
            <person name="Qin X."/>
            <person name="Deng J."/>
            <person name="Jiang H."/>
            <person name="Liu Y."/>
            <person name="Qu J."/>
            <person name="Song X.-Z."/>
            <person name="Zhang L."/>
            <person name="Thornton R."/>
            <person name="Coyle M."/>
            <person name="Francisco L."/>
            <person name="Jackson L."/>
            <person name="Javaid M."/>
            <person name="Korchina V."/>
            <person name="Kovar C."/>
            <person name="Mata R."/>
            <person name="Mathew T."/>
            <person name="Ngo R."/>
            <person name="Nguyen L."/>
            <person name="Nguyen N."/>
            <person name="Okwuonu G."/>
            <person name="Ongeri F."/>
            <person name="Pham C."/>
            <person name="Simmons D."/>
            <person name="Wilczek-Boney K."/>
            <person name="Hale W."/>
            <person name="Jakkamsetti A."/>
            <person name="Pham P."/>
            <person name="Ruth R."/>
            <person name="San Lucas F."/>
            <person name="Warren J."/>
            <person name="Zhang J."/>
            <person name="Zhao Z."/>
            <person name="Zhou C."/>
            <person name="Zhu D."/>
            <person name="Lee S."/>
            <person name="Bess C."/>
            <person name="Blankenburg K."/>
            <person name="Forbes L."/>
            <person name="Fu Q."/>
            <person name="Gubbala S."/>
            <person name="Hirani K."/>
            <person name="Jayaseelan J.C."/>
            <person name="Lara F."/>
            <person name="Munidasa M."/>
            <person name="Palculict T."/>
            <person name="Patil S."/>
            <person name="Pu L.-L."/>
            <person name="Saada N."/>
            <person name="Tang L."/>
            <person name="Weissenberger G."/>
            <person name="Zhu Y."/>
            <person name="Hemphill L."/>
            <person name="Shang Y."/>
            <person name="Youmans B."/>
            <person name="Ayvaz T."/>
            <person name="Ross M."/>
            <person name="Santibanez J."/>
            <person name="Aqrawi P."/>
            <person name="Gross S."/>
            <person name="Joshi V."/>
            <person name="Fowler G."/>
            <person name="Nazareth L."/>
            <person name="Reid J."/>
            <person name="Worley K."/>
            <person name="Petrosino J."/>
            <person name="Highlander S."/>
            <person name="Gibbs R."/>
        </authorList>
    </citation>
    <scope>NUCLEOTIDE SEQUENCE [LARGE SCALE GENOMIC DNA]</scope>
    <source>
        <strain evidence="9">DSM 16973</strain>
    </source>
</reference>
<protein>
    <recommendedName>
        <fullName evidence="11">SusD family protein</fullName>
    </recommendedName>
</protein>